<evidence type="ECO:0000313" key="2">
    <source>
        <dbReference type="EMBL" id="MUN42769.1"/>
    </source>
</evidence>
<organism evidence="2 3">
    <name type="scientific">Actinomadura litoris</name>
    <dbReference type="NCBI Taxonomy" id="2678616"/>
    <lineage>
        <taxon>Bacteria</taxon>
        <taxon>Bacillati</taxon>
        <taxon>Actinomycetota</taxon>
        <taxon>Actinomycetes</taxon>
        <taxon>Streptosporangiales</taxon>
        <taxon>Thermomonosporaceae</taxon>
        <taxon>Actinomadura</taxon>
    </lineage>
</organism>
<proteinExistence type="predicted"/>
<gene>
    <name evidence="2" type="ORF">GNZ18_40200</name>
</gene>
<evidence type="ECO:0000313" key="3">
    <source>
        <dbReference type="Proteomes" id="UP000432015"/>
    </source>
</evidence>
<sequence>MPALAEDCHPVRVHNDRDDRDETKTVRALLEGRGLATPVIPLVPVRGSDPSRLPRHPRDVERPRGGRRSGADHFDYIGQNVSLDALARIPAYADRVAETEEALKGLGYL</sequence>
<accession>A0A7K1LEC4</accession>
<protein>
    <submittedName>
        <fullName evidence="2">Uncharacterized protein</fullName>
    </submittedName>
</protein>
<feature type="compositionally biased region" description="Basic and acidic residues" evidence="1">
    <location>
        <begin position="56"/>
        <end position="73"/>
    </location>
</feature>
<feature type="region of interest" description="Disordered" evidence="1">
    <location>
        <begin position="1"/>
        <end position="20"/>
    </location>
</feature>
<feature type="region of interest" description="Disordered" evidence="1">
    <location>
        <begin position="41"/>
        <end position="73"/>
    </location>
</feature>
<comment type="caution">
    <text evidence="2">The sequence shown here is derived from an EMBL/GenBank/DDBJ whole genome shotgun (WGS) entry which is preliminary data.</text>
</comment>
<dbReference type="Proteomes" id="UP000432015">
    <property type="component" value="Unassembled WGS sequence"/>
</dbReference>
<keyword evidence="3" id="KW-1185">Reference proteome</keyword>
<dbReference type="RefSeq" id="WP_156222760.1">
    <property type="nucleotide sequence ID" value="NZ_WOFH01000024.1"/>
</dbReference>
<evidence type="ECO:0000256" key="1">
    <source>
        <dbReference type="SAM" id="MobiDB-lite"/>
    </source>
</evidence>
<reference evidence="2 3" key="1">
    <citation type="submission" date="2019-11" db="EMBL/GenBank/DDBJ databases">
        <authorList>
            <person name="Cao P."/>
        </authorList>
    </citation>
    <scope>NUCLEOTIDE SEQUENCE [LARGE SCALE GENOMIC DNA]</scope>
    <source>
        <strain evidence="2 3">NEAU-AAG5</strain>
    </source>
</reference>
<dbReference type="EMBL" id="WOFH01000024">
    <property type="protein sequence ID" value="MUN42769.1"/>
    <property type="molecule type" value="Genomic_DNA"/>
</dbReference>
<dbReference type="AlphaFoldDB" id="A0A7K1LEC4"/>
<name>A0A7K1LEC4_9ACTN</name>